<dbReference type="RefSeq" id="WP_125980706.1">
    <property type="nucleotide sequence ID" value="NZ_QXGL01000003.1"/>
</dbReference>
<keyword evidence="3" id="KW-1185">Reference proteome</keyword>
<name>A0A430FJR8_9BIFI</name>
<keyword evidence="1" id="KW-1133">Transmembrane helix</keyword>
<accession>A0A430FJR8</accession>
<keyword evidence="1" id="KW-0472">Membrane</keyword>
<evidence type="ECO:0000313" key="3">
    <source>
        <dbReference type="Proteomes" id="UP000287533"/>
    </source>
</evidence>
<dbReference type="EMBL" id="QXGL01000003">
    <property type="protein sequence ID" value="RSX53135.1"/>
    <property type="molecule type" value="Genomic_DNA"/>
</dbReference>
<evidence type="ECO:0000313" key="2">
    <source>
        <dbReference type="EMBL" id="RSX53135.1"/>
    </source>
</evidence>
<gene>
    <name evidence="2" type="ORF">D2E25_1108</name>
</gene>
<organism evidence="2 3">
    <name type="scientific">Bifidobacterium goeldii</name>
    <dbReference type="NCBI Taxonomy" id="2306975"/>
    <lineage>
        <taxon>Bacteria</taxon>
        <taxon>Bacillati</taxon>
        <taxon>Actinomycetota</taxon>
        <taxon>Actinomycetes</taxon>
        <taxon>Bifidobacteriales</taxon>
        <taxon>Bifidobacteriaceae</taxon>
        <taxon>Bifidobacterium</taxon>
    </lineage>
</organism>
<dbReference type="Proteomes" id="UP000287533">
    <property type="component" value="Unassembled WGS sequence"/>
</dbReference>
<protein>
    <submittedName>
        <fullName evidence="2">Uncharacterized protein</fullName>
    </submittedName>
</protein>
<proteinExistence type="predicted"/>
<evidence type="ECO:0000256" key="1">
    <source>
        <dbReference type="SAM" id="Phobius"/>
    </source>
</evidence>
<comment type="caution">
    <text evidence="2">The sequence shown here is derived from an EMBL/GenBank/DDBJ whole genome shotgun (WGS) entry which is preliminary data.</text>
</comment>
<feature type="transmembrane region" description="Helical" evidence="1">
    <location>
        <begin position="30"/>
        <end position="50"/>
    </location>
</feature>
<dbReference type="AlphaFoldDB" id="A0A430FJR8"/>
<keyword evidence="1" id="KW-0812">Transmembrane</keyword>
<dbReference type="OrthoDB" id="3240329at2"/>
<sequence>MNALTVLPSFSAIAANRTPVSEITIANMLVPAMIACFTLAIALTVLIVILSRPRRTPARATTAQGAHRARSATSVWLERISDVVDRNQHGDLSREEAFAQLAGIARAFASEQTGRDLSTATLRDLSAYPHHAGTSGPTGFTLLRQTIEALYPPEFADAALNLRAREISVEQGAEWVSNLVERWRR</sequence>
<reference evidence="2 3" key="1">
    <citation type="submission" date="2018-09" db="EMBL/GenBank/DDBJ databases">
        <title>Characterization of the phylogenetic diversity of five novel species belonging to the genus Bifidobacterium.</title>
        <authorList>
            <person name="Lugli G.A."/>
            <person name="Duranti S."/>
            <person name="Milani C."/>
        </authorList>
    </citation>
    <scope>NUCLEOTIDE SEQUENCE [LARGE SCALE GENOMIC DNA]</scope>
    <source>
        <strain evidence="2 3">2034B</strain>
    </source>
</reference>